<organism evidence="1">
    <name type="scientific">Anguilla anguilla</name>
    <name type="common">European freshwater eel</name>
    <name type="synonym">Muraena anguilla</name>
    <dbReference type="NCBI Taxonomy" id="7936"/>
    <lineage>
        <taxon>Eukaryota</taxon>
        <taxon>Metazoa</taxon>
        <taxon>Chordata</taxon>
        <taxon>Craniata</taxon>
        <taxon>Vertebrata</taxon>
        <taxon>Euteleostomi</taxon>
        <taxon>Actinopterygii</taxon>
        <taxon>Neopterygii</taxon>
        <taxon>Teleostei</taxon>
        <taxon>Anguilliformes</taxon>
        <taxon>Anguillidae</taxon>
        <taxon>Anguilla</taxon>
    </lineage>
</organism>
<sequence>MSMQTKIKYIKNADALG</sequence>
<reference evidence="1" key="1">
    <citation type="submission" date="2014-11" db="EMBL/GenBank/DDBJ databases">
        <authorList>
            <person name="Amaro Gonzalez C."/>
        </authorList>
    </citation>
    <scope>NUCLEOTIDE SEQUENCE</scope>
</reference>
<proteinExistence type="predicted"/>
<dbReference type="AlphaFoldDB" id="A0A0E9XIZ7"/>
<protein>
    <submittedName>
        <fullName evidence="1">Uncharacterized protein</fullName>
    </submittedName>
</protein>
<dbReference type="EMBL" id="GBXM01006911">
    <property type="protein sequence ID" value="JAI01667.1"/>
    <property type="molecule type" value="Transcribed_RNA"/>
</dbReference>
<reference evidence="1" key="2">
    <citation type="journal article" date="2015" name="Fish Shellfish Immunol.">
        <title>Early steps in the European eel (Anguilla anguilla)-Vibrio vulnificus interaction in the gills: Role of the RtxA13 toxin.</title>
        <authorList>
            <person name="Callol A."/>
            <person name="Pajuelo D."/>
            <person name="Ebbesson L."/>
            <person name="Teles M."/>
            <person name="MacKenzie S."/>
            <person name="Amaro C."/>
        </authorList>
    </citation>
    <scope>NUCLEOTIDE SEQUENCE</scope>
</reference>
<accession>A0A0E9XIZ7</accession>
<name>A0A0E9XIZ7_ANGAN</name>
<evidence type="ECO:0000313" key="1">
    <source>
        <dbReference type="EMBL" id="JAI01669.1"/>
    </source>
</evidence>
<dbReference type="EMBL" id="GBXM01006909">
    <property type="protein sequence ID" value="JAI01669.1"/>
    <property type="molecule type" value="Transcribed_RNA"/>
</dbReference>